<dbReference type="Proteomes" id="UP000593561">
    <property type="component" value="Unassembled WGS sequence"/>
</dbReference>
<name>A0A7J8S516_GOSDV</name>
<proteinExistence type="predicted"/>
<dbReference type="EMBL" id="JABFAC010000008">
    <property type="protein sequence ID" value="MBA0620963.1"/>
    <property type="molecule type" value="Genomic_DNA"/>
</dbReference>
<reference evidence="2 3" key="1">
    <citation type="journal article" date="2019" name="Genome Biol. Evol.">
        <title>Insights into the evolution of the New World diploid cottons (Gossypium, subgenus Houzingenia) based on genome sequencing.</title>
        <authorList>
            <person name="Grover C.E."/>
            <person name="Arick M.A. 2nd"/>
            <person name="Thrash A."/>
            <person name="Conover J.L."/>
            <person name="Sanders W.S."/>
            <person name="Peterson D.G."/>
            <person name="Frelichowski J.E."/>
            <person name="Scheffler J.A."/>
            <person name="Scheffler B.E."/>
            <person name="Wendel J.F."/>
        </authorList>
    </citation>
    <scope>NUCLEOTIDE SEQUENCE [LARGE SCALE GENOMIC DNA]</scope>
    <source>
        <strain evidence="2">27</strain>
        <tissue evidence="2">Leaf</tissue>
    </source>
</reference>
<sequence>RKDTLNQSQTKINPRQTKIYRRREEKDNLTGRETKNQQRAKKGVRVAKEVKQPTQKHFLAEKIKNFTSSFAQKHF</sequence>
<feature type="region of interest" description="Disordered" evidence="1">
    <location>
        <begin position="1"/>
        <end position="51"/>
    </location>
</feature>
<evidence type="ECO:0000313" key="2">
    <source>
        <dbReference type="EMBL" id="MBA0620963.1"/>
    </source>
</evidence>
<keyword evidence="3" id="KW-1185">Reference proteome</keyword>
<gene>
    <name evidence="2" type="ORF">Godav_006626</name>
</gene>
<accession>A0A7J8S516</accession>
<feature type="compositionally biased region" description="Basic and acidic residues" evidence="1">
    <location>
        <begin position="22"/>
        <end position="36"/>
    </location>
</feature>
<feature type="compositionally biased region" description="Polar residues" evidence="1">
    <location>
        <begin position="1"/>
        <end position="16"/>
    </location>
</feature>
<evidence type="ECO:0000256" key="1">
    <source>
        <dbReference type="SAM" id="MobiDB-lite"/>
    </source>
</evidence>
<feature type="non-terminal residue" evidence="2">
    <location>
        <position position="75"/>
    </location>
</feature>
<dbReference type="AlphaFoldDB" id="A0A7J8S516"/>
<protein>
    <submittedName>
        <fullName evidence="2">Uncharacterized protein</fullName>
    </submittedName>
</protein>
<comment type="caution">
    <text evidence="2">The sequence shown here is derived from an EMBL/GenBank/DDBJ whole genome shotgun (WGS) entry which is preliminary data.</text>
</comment>
<evidence type="ECO:0000313" key="3">
    <source>
        <dbReference type="Proteomes" id="UP000593561"/>
    </source>
</evidence>
<organism evidence="2 3">
    <name type="scientific">Gossypium davidsonii</name>
    <name type="common">Davidson's cotton</name>
    <name type="synonym">Gossypium klotzschianum subsp. davidsonii</name>
    <dbReference type="NCBI Taxonomy" id="34287"/>
    <lineage>
        <taxon>Eukaryota</taxon>
        <taxon>Viridiplantae</taxon>
        <taxon>Streptophyta</taxon>
        <taxon>Embryophyta</taxon>
        <taxon>Tracheophyta</taxon>
        <taxon>Spermatophyta</taxon>
        <taxon>Magnoliopsida</taxon>
        <taxon>eudicotyledons</taxon>
        <taxon>Gunneridae</taxon>
        <taxon>Pentapetalae</taxon>
        <taxon>rosids</taxon>
        <taxon>malvids</taxon>
        <taxon>Malvales</taxon>
        <taxon>Malvaceae</taxon>
        <taxon>Malvoideae</taxon>
        <taxon>Gossypium</taxon>
    </lineage>
</organism>